<protein>
    <submittedName>
        <fullName evidence="1">Uncharacterized protein</fullName>
    </submittedName>
</protein>
<accession>A0ABD0LQU2</accession>
<gene>
    <name evidence="1" type="ORF">BaRGS_00006922</name>
</gene>
<sequence length="65" mass="7886">MLPSQFRKHSREEVCVSKTVRHTQSFNRKQHVKRVTVIDLADFCCSTKKLWERERERDFETSFVN</sequence>
<dbReference type="EMBL" id="JACVVK020000029">
    <property type="protein sequence ID" value="KAK7501836.1"/>
    <property type="molecule type" value="Genomic_DNA"/>
</dbReference>
<organism evidence="1 2">
    <name type="scientific">Batillaria attramentaria</name>
    <dbReference type="NCBI Taxonomy" id="370345"/>
    <lineage>
        <taxon>Eukaryota</taxon>
        <taxon>Metazoa</taxon>
        <taxon>Spiralia</taxon>
        <taxon>Lophotrochozoa</taxon>
        <taxon>Mollusca</taxon>
        <taxon>Gastropoda</taxon>
        <taxon>Caenogastropoda</taxon>
        <taxon>Sorbeoconcha</taxon>
        <taxon>Cerithioidea</taxon>
        <taxon>Batillariidae</taxon>
        <taxon>Batillaria</taxon>
    </lineage>
</organism>
<feature type="non-terminal residue" evidence="1">
    <location>
        <position position="65"/>
    </location>
</feature>
<dbReference type="Proteomes" id="UP001519460">
    <property type="component" value="Unassembled WGS sequence"/>
</dbReference>
<name>A0ABD0LQU2_9CAEN</name>
<keyword evidence="2" id="KW-1185">Reference proteome</keyword>
<evidence type="ECO:0000313" key="1">
    <source>
        <dbReference type="EMBL" id="KAK7501836.1"/>
    </source>
</evidence>
<dbReference type="AlphaFoldDB" id="A0ABD0LQU2"/>
<reference evidence="1 2" key="1">
    <citation type="journal article" date="2023" name="Sci. Data">
        <title>Genome assembly of the Korean intertidal mud-creeper Batillaria attramentaria.</title>
        <authorList>
            <person name="Patra A.K."/>
            <person name="Ho P.T."/>
            <person name="Jun S."/>
            <person name="Lee S.J."/>
            <person name="Kim Y."/>
            <person name="Won Y.J."/>
        </authorList>
    </citation>
    <scope>NUCLEOTIDE SEQUENCE [LARGE SCALE GENOMIC DNA]</scope>
    <source>
        <strain evidence="1">Wonlab-2016</strain>
    </source>
</reference>
<comment type="caution">
    <text evidence="1">The sequence shown here is derived from an EMBL/GenBank/DDBJ whole genome shotgun (WGS) entry which is preliminary data.</text>
</comment>
<evidence type="ECO:0000313" key="2">
    <source>
        <dbReference type="Proteomes" id="UP001519460"/>
    </source>
</evidence>
<proteinExistence type="predicted"/>